<name>A0A426QME7_9GAMM</name>
<comment type="caution">
    <text evidence="3">The sequence shown here is derived from an EMBL/GenBank/DDBJ whole genome shotgun (WGS) entry which is preliminary data.</text>
</comment>
<reference evidence="3 4" key="1">
    <citation type="journal article" date="2010" name="Int. J. Syst. Evol. Microbiol.">
        <title>Thiohalobacter thiocyanaticus gen. nov., sp. nov., a moderately halophilic, sulfur-oxidizing gammaproteobacterium from hypersaline lakes, that utilizes thiocyanate.</title>
        <authorList>
            <person name="Sorokin D.Y."/>
            <person name="Kovaleva O.L."/>
            <person name="Tourova T.P."/>
            <person name="Muyzer G."/>
        </authorList>
    </citation>
    <scope>NUCLEOTIDE SEQUENCE [LARGE SCALE GENOMIC DNA]</scope>
    <source>
        <strain evidence="3 4">Hrh1</strain>
    </source>
</reference>
<dbReference type="AlphaFoldDB" id="A0A426QME7"/>
<dbReference type="InterPro" id="IPR027354">
    <property type="entry name" value="YcgL_dom"/>
</dbReference>
<organism evidence="3 4">
    <name type="scientific">Thiohalobacter thiocyanaticus</name>
    <dbReference type="NCBI Taxonomy" id="585455"/>
    <lineage>
        <taxon>Bacteria</taxon>
        <taxon>Pseudomonadati</taxon>
        <taxon>Pseudomonadota</taxon>
        <taxon>Gammaproteobacteria</taxon>
        <taxon>Thiohalobacterales</taxon>
        <taxon>Thiohalobacteraceae</taxon>
        <taxon>Thiohalobacter</taxon>
    </lineage>
</organism>
<dbReference type="HAMAP" id="MF_01866">
    <property type="entry name" value="UPF0745"/>
    <property type="match status" value="1"/>
</dbReference>
<evidence type="ECO:0000256" key="1">
    <source>
        <dbReference type="HAMAP-Rule" id="MF_01866"/>
    </source>
</evidence>
<dbReference type="SUPFAM" id="SSF160191">
    <property type="entry name" value="YcgL-like"/>
    <property type="match status" value="1"/>
</dbReference>
<dbReference type="OrthoDB" id="7062382at2"/>
<dbReference type="InterPro" id="IPR038068">
    <property type="entry name" value="YcgL-like_sf"/>
</dbReference>
<dbReference type="Proteomes" id="UP000287798">
    <property type="component" value="Unassembled WGS sequence"/>
</dbReference>
<dbReference type="PANTHER" id="PTHR38109:SF1">
    <property type="entry name" value="PROTEIN YCGL"/>
    <property type="match status" value="1"/>
</dbReference>
<dbReference type="EMBL" id="QZMU01000001">
    <property type="protein sequence ID" value="RRQ22919.1"/>
    <property type="molecule type" value="Genomic_DNA"/>
</dbReference>
<protein>
    <recommendedName>
        <fullName evidence="1">YcgL domain-containing protein D6C00_13935</fullName>
    </recommendedName>
</protein>
<evidence type="ECO:0000313" key="4">
    <source>
        <dbReference type="Proteomes" id="UP000287798"/>
    </source>
</evidence>
<gene>
    <name evidence="3" type="ORF">D6C00_13935</name>
</gene>
<evidence type="ECO:0000313" key="3">
    <source>
        <dbReference type="EMBL" id="RRQ22919.1"/>
    </source>
</evidence>
<feature type="domain" description="YcgL" evidence="2">
    <location>
        <begin position="1"/>
        <end position="85"/>
    </location>
</feature>
<accession>A0A426QME7</accession>
<dbReference type="PANTHER" id="PTHR38109">
    <property type="entry name" value="PROTEIN YCGL"/>
    <property type="match status" value="1"/>
</dbReference>
<evidence type="ECO:0000259" key="2">
    <source>
        <dbReference type="PROSITE" id="PS51648"/>
    </source>
</evidence>
<dbReference type="Pfam" id="PF05166">
    <property type="entry name" value="YcgL"/>
    <property type="match status" value="1"/>
</dbReference>
<dbReference type="RefSeq" id="WP_125182258.1">
    <property type="nucleotide sequence ID" value="NZ_QZMU01000001.1"/>
</dbReference>
<dbReference type="Gene3D" id="3.10.510.20">
    <property type="entry name" value="YcgL domain"/>
    <property type="match status" value="1"/>
</dbReference>
<sequence>MQCAIYKGDRKTDTYLYVECEDDFSRVPDSLLQLLGNLELVMTLELHPGRTLARADPDQVREHLRSQGFYLQMPPDKDRAEFPGI</sequence>
<proteinExistence type="inferred from homology"/>
<dbReference type="PROSITE" id="PS51648">
    <property type="entry name" value="YCGL"/>
    <property type="match status" value="1"/>
</dbReference>
<keyword evidence="4" id="KW-1185">Reference proteome</keyword>